<feature type="domain" description="Fumarylacetoacetase-like C-terminal" evidence="2">
    <location>
        <begin position="16"/>
        <end position="208"/>
    </location>
</feature>
<accession>A0ABU8XJP1</accession>
<comment type="caution">
    <text evidence="3">The sequence shown here is derived from an EMBL/GenBank/DDBJ whole genome shotgun (WGS) entry which is preliminary data.</text>
</comment>
<proteinExistence type="predicted"/>
<evidence type="ECO:0000313" key="4">
    <source>
        <dbReference type="Proteomes" id="UP001367030"/>
    </source>
</evidence>
<organism evidence="3 4">
    <name type="scientific">Variovorax robiniae</name>
    <dbReference type="NCBI Taxonomy" id="1836199"/>
    <lineage>
        <taxon>Bacteria</taxon>
        <taxon>Pseudomonadati</taxon>
        <taxon>Pseudomonadota</taxon>
        <taxon>Betaproteobacteria</taxon>
        <taxon>Burkholderiales</taxon>
        <taxon>Comamonadaceae</taxon>
        <taxon>Variovorax</taxon>
    </lineage>
</organism>
<dbReference type="GO" id="GO:0016787">
    <property type="term" value="F:hydrolase activity"/>
    <property type="evidence" value="ECO:0007669"/>
    <property type="project" value="UniProtKB-KW"/>
</dbReference>
<dbReference type="RefSeq" id="WP_340338944.1">
    <property type="nucleotide sequence ID" value="NZ_JBBKZS010000021.1"/>
</dbReference>
<dbReference type="PANTHER" id="PTHR11820:SF114">
    <property type="entry name" value="4-HYDROXYPHENYLACETATE CATABOLISM PROTEIN"/>
    <property type="match status" value="1"/>
</dbReference>
<dbReference type="Gene3D" id="3.90.850.10">
    <property type="entry name" value="Fumarylacetoacetase-like, C-terminal domain"/>
    <property type="match status" value="1"/>
</dbReference>
<evidence type="ECO:0000256" key="1">
    <source>
        <dbReference type="ARBA" id="ARBA00022723"/>
    </source>
</evidence>
<keyword evidence="4" id="KW-1185">Reference proteome</keyword>
<name>A0ABU8XJP1_9BURK</name>
<dbReference type="SUPFAM" id="SSF56529">
    <property type="entry name" value="FAH"/>
    <property type="match status" value="1"/>
</dbReference>
<dbReference type="EMBL" id="JBBKZS010000021">
    <property type="protein sequence ID" value="MEJ8858892.1"/>
    <property type="molecule type" value="Genomic_DNA"/>
</dbReference>
<keyword evidence="3" id="KW-0378">Hydrolase</keyword>
<dbReference type="PANTHER" id="PTHR11820">
    <property type="entry name" value="ACYLPYRUVASE"/>
    <property type="match status" value="1"/>
</dbReference>
<gene>
    <name evidence="3" type="ORF">WKW79_30270</name>
</gene>
<dbReference type="InterPro" id="IPR011234">
    <property type="entry name" value="Fumarylacetoacetase-like_C"/>
</dbReference>
<dbReference type="Pfam" id="PF01557">
    <property type="entry name" value="FAA_hydrolase"/>
    <property type="match status" value="1"/>
</dbReference>
<evidence type="ECO:0000313" key="3">
    <source>
        <dbReference type="EMBL" id="MEJ8858892.1"/>
    </source>
</evidence>
<dbReference type="Proteomes" id="UP001367030">
    <property type="component" value="Unassembled WGS sequence"/>
</dbReference>
<protein>
    <submittedName>
        <fullName evidence="3">Fumarylacetoacetate hydrolase family protein</fullName>
    </submittedName>
</protein>
<reference evidence="3 4" key="1">
    <citation type="submission" date="2024-03" db="EMBL/GenBank/DDBJ databases">
        <title>Novel species of the genus Variovorax.</title>
        <authorList>
            <person name="Liu Q."/>
            <person name="Xin Y.-H."/>
        </authorList>
    </citation>
    <scope>NUCLEOTIDE SEQUENCE [LARGE SCALE GENOMIC DNA]</scope>
    <source>
        <strain evidence="3 4">KACC 18901</strain>
    </source>
</reference>
<keyword evidence="1" id="KW-0479">Metal-binding</keyword>
<sequence length="211" mass="22440">MSNERADAATFLPSGTVYGVLLNFREEVDAWASRMNEPPYKAPPKAPVLYVKTANTWSPHGSDIAVPEGESEVEVGATIAMVMGEGGQVAGHVLMNDLSLPHASFFRPPVKFKCVDGFLGIGPAMRVGGDPEGFVLEVRINGELRHAADFSKLVRSASRLVADVSEFMTLAPGDVLMLGCNVGRPLAKAGDRIEITAPGFETLTNTLVEAA</sequence>
<dbReference type="InterPro" id="IPR036663">
    <property type="entry name" value="Fumarylacetoacetase_C_sf"/>
</dbReference>
<evidence type="ECO:0000259" key="2">
    <source>
        <dbReference type="Pfam" id="PF01557"/>
    </source>
</evidence>